<reference evidence="2" key="1">
    <citation type="submission" date="2025-08" db="UniProtKB">
        <authorList>
            <consortium name="Ensembl"/>
        </authorList>
    </citation>
    <scope>IDENTIFICATION</scope>
</reference>
<dbReference type="InterPro" id="IPR002156">
    <property type="entry name" value="RNaseH_domain"/>
</dbReference>
<accession>A0A8D1K6I7</accession>
<dbReference type="AlphaFoldDB" id="A0A8D1K6I7"/>
<dbReference type="Proteomes" id="UP000694722">
    <property type="component" value="Unplaced"/>
</dbReference>
<dbReference type="PROSITE" id="PS50879">
    <property type="entry name" value="RNASE_H_1"/>
    <property type="match status" value="1"/>
</dbReference>
<dbReference type="InterPro" id="IPR012337">
    <property type="entry name" value="RNaseH-like_sf"/>
</dbReference>
<dbReference type="InterPro" id="IPR036397">
    <property type="entry name" value="RNaseH_sf"/>
</dbReference>
<feature type="domain" description="RNase H type-1" evidence="1">
    <location>
        <begin position="59"/>
        <end position="117"/>
    </location>
</feature>
<evidence type="ECO:0000259" key="1">
    <source>
        <dbReference type="PROSITE" id="PS50879"/>
    </source>
</evidence>
<evidence type="ECO:0000313" key="3">
    <source>
        <dbReference type="Proteomes" id="UP000694722"/>
    </source>
</evidence>
<evidence type="ECO:0000313" key="2">
    <source>
        <dbReference type="Ensembl" id="ENSSSCP00040013170.1"/>
    </source>
</evidence>
<dbReference type="Pfam" id="PF00075">
    <property type="entry name" value="RNase_H"/>
    <property type="match status" value="1"/>
</dbReference>
<sequence length="117" mass="12981">MTQYQGLLCENLQVRLDVVRILNPATFLPDEVGPPDHNCLEVLVEVFSSRPDLTDKTLQIPDLVLHTDGSSFIENGKGMAGYAVVSDSEVLEVDVLPQGWSVQRAELWAFIRALELS</sequence>
<name>A0A8D1K6I7_PIG</name>
<protein>
    <recommendedName>
        <fullName evidence="1">RNase H type-1 domain-containing protein</fullName>
    </recommendedName>
</protein>
<dbReference type="GO" id="GO:0003676">
    <property type="term" value="F:nucleic acid binding"/>
    <property type="evidence" value="ECO:0007669"/>
    <property type="project" value="InterPro"/>
</dbReference>
<dbReference type="SUPFAM" id="SSF53098">
    <property type="entry name" value="Ribonuclease H-like"/>
    <property type="match status" value="1"/>
</dbReference>
<dbReference type="Ensembl" id="ENSSSCT00040031684.1">
    <property type="protein sequence ID" value="ENSSSCP00040013170.1"/>
    <property type="gene ID" value="ENSSSCG00040023679.1"/>
</dbReference>
<proteinExistence type="predicted"/>
<dbReference type="GO" id="GO:0004523">
    <property type="term" value="F:RNA-DNA hybrid ribonuclease activity"/>
    <property type="evidence" value="ECO:0007669"/>
    <property type="project" value="InterPro"/>
</dbReference>
<dbReference type="Gene3D" id="3.30.420.10">
    <property type="entry name" value="Ribonuclease H-like superfamily/Ribonuclease H"/>
    <property type="match status" value="1"/>
</dbReference>
<organism evidence="2 3">
    <name type="scientific">Sus scrofa</name>
    <name type="common">Pig</name>
    <dbReference type="NCBI Taxonomy" id="9823"/>
    <lineage>
        <taxon>Eukaryota</taxon>
        <taxon>Metazoa</taxon>
        <taxon>Chordata</taxon>
        <taxon>Craniata</taxon>
        <taxon>Vertebrata</taxon>
        <taxon>Euteleostomi</taxon>
        <taxon>Mammalia</taxon>
        <taxon>Eutheria</taxon>
        <taxon>Laurasiatheria</taxon>
        <taxon>Artiodactyla</taxon>
        <taxon>Suina</taxon>
        <taxon>Suidae</taxon>
        <taxon>Sus</taxon>
    </lineage>
</organism>